<comment type="similarity">
    <text evidence="1">Belongs to the UPF0065 (bug) family.</text>
</comment>
<reference evidence="2 3" key="1">
    <citation type="submission" date="2022-10" db="EMBL/GenBank/DDBJ databases">
        <title>Roseococcus glaciei nov., sp. nov., isolated from glacier.</title>
        <authorList>
            <person name="Liu Q."/>
            <person name="Xin Y.-H."/>
        </authorList>
    </citation>
    <scope>NUCLEOTIDE SEQUENCE [LARGE SCALE GENOMIC DNA]</scope>
    <source>
        <strain evidence="2 3">MDT2-1-1</strain>
    </source>
</reference>
<sequence length="329" mass="33798">MRRPAVAFAAFFSVVLSWGDPLPAGAQSVGGPADRPITFVVPFPPGGATDVLARLIAGPLGEAMGAPVVVENRAGAGGSVGAAAVARAAPDGRTLLMGTIATHGIGPALYPNLPYDADRDFIPVTQAASQVYALVVHPSVPARNVAELVALARRRPGAVTYASAGNGTAAHLFTELFRDQAGITLTHVPYRGAGPQVAATLAGEVSVTMDVVLTTLNHIRQGSLQALAVSGATRSAVLPEVPTLAEAGLPGYDAVGWNGVFVPTGTPPAVVARLADGIRAALDRPSVRERVEQQGAEIVASSSEEFARFVASELTRWRAVVARTGVRVE</sequence>
<dbReference type="Gene3D" id="3.40.190.10">
    <property type="entry name" value="Periplasmic binding protein-like II"/>
    <property type="match status" value="1"/>
</dbReference>
<dbReference type="Gene3D" id="3.40.190.150">
    <property type="entry name" value="Bordetella uptake gene, domain 1"/>
    <property type="match status" value="1"/>
</dbReference>
<dbReference type="SUPFAM" id="SSF53850">
    <property type="entry name" value="Periplasmic binding protein-like II"/>
    <property type="match status" value="1"/>
</dbReference>
<protein>
    <submittedName>
        <fullName evidence="2">Tripartite tricarboxylate transporter substrate binding protein</fullName>
    </submittedName>
</protein>
<dbReference type="PIRSF" id="PIRSF017082">
    <property type="entry name" value="YflP"/>
    <property type="match status" value="1"/>
</dbReference>
<dbReference type="InterPro" id="IPR005064">
    <property type="entry name" value="BUG"/>
</dbReference>
<evidence type="ECO:0000313" key="2">
    <source>
        <dbReference type="EMBL" id="MCW8087564.1"/>
    </source>
</evidence>
<dbReference type="EMBL" id="JAPFQI010000018">
    <property type="protein sequence ID" value="MCW8087564.1"/>
    <property type="molecule type" value="Genomic_DNA"/>
</dbReference>
<dbReference type="Pfam" id="PF03401">
    <property type="entry name" value="TctC"/>
    <property type="match status" value="1"/>
</dbReference>
<evidence type="ECO:0000313" key="3">
    <source>
        <dbReference type="Proteomes" id="UP001526430"/>
    </source>
</evidence>
<dbReference type="CDD" id="cd13578">
    <property type="entry name" value="PBP2_Bug27"/>
    <property type="match status" value="1"/>
</dbReference>
<keyword evidence="3" id="KW-1185">Reference proteome</keyword>
<dbReference type="InterPro" id="IPR042100">
    <property type="entry name" value="Bug_dom1"/>
</dbReference>
<accession>A0ABT3P1D2</accession>
<dbReference type="PANTHER" id="PTHR42928">
    <property type="entry name" value="TRICARBOXYLATE-BINDING PROTEIN"/>
    <property type="match status" value="1"/>
</dbReference>
<dbReference type="Proteomes" id="UP001526430">
    <property type="component" value="Unassembled WGS sequence"/>
</dbReference>
<dbReference type="PANTHER" id="PTHR42928:SF5">
    <property type="entry name" value="BLR1237 PROTEIN"/>
    <property type="match status" value="1"/>
</dbReference>
<name>A0ABT3P1D2_9PROT</name>
<comment type="caution">
    <text evidence="2">The sequence shown here is derived from an EMBL/GenBank/DDBJ whole genome shotgun (WGS) entry which is preliminary data.</text>
</comment>
<evidence type="ECO:0000256" key="1">
    <source>
        <dbReference type="ARBA" id="ARBA00006987"/>
    </source>
</evidence>
<gene>
    <name evidence="2" type="ORF">OF850_18215</name>
</gene>
<dbReference type="RefSeq" id="WP_301591773.1">
    <property type="nucleotide sequence ID" value="NZ_JAPFQI010000018.1"/>
</dbReference>
<proteinExistence type="inferred from homology"/>
<organism evidence="2 3">
    <name type="scientific">Sabulicella glaciei</name>
    <dbReference type="NCBI Taxonomy" id="2984948"/>
    <lineage>
        <taxon>Bacteria</taxon>
        <taxon>Pseudomonadati</taxon>
        <taxon>Pseudomonadota</taxon>
        <taxon>Alphaproteobacteria</taxon>
        <taxon>Acetobacterales</taxon>
        <taxon>Acetobacteraceae</taxon>
        <taxon>Sabulicella</taxon>
    </lineage>
</organism>